<keyword evidence="4" id="KW-1185">Reference proteome</keyword>
<organism evidence="3 4">
    <name type="scientific">Dyadobacter jiangsuensis</name>
    <dbReference type="NCBI Taxonomy" id="1591085"/>
    <lineage>
        <taxon>Bacteria</taxon>
        <taxon>Pseudomonadati</taxon>
        <taxon>Bacteroidota</taxon>
        <taxon>Cytophagia</taxon>
        <taxon>Cytophagales</taxon>
        <taxon>Spirosomataceae</taxon>
        <taxon>Dyadobacter</taxon>
    </lineage>
</organism>
<dbReference type="AlphaFoldDB" id="A0A2P8G6Q6"/>
<evidence type="ECO:0000313" key="3">
    <source>
        <dbReference type="EMBL" id="PSL29555.1"/>
    </source>
</evidence>
<dbReference type="GO" id="GO:0004519">
    <property type="term" value="F:endonuclease activity"/>
    <property type="evidence" value="ECO:0007669"/>
    <property type="project" value="UniProtKB-KW"/>
</dbReference>
<dbReference type="NCBIfam" id="TIGR00252">
    <property type="entry name" value="YraN family protein"/>
    <property type="match status" value="1"/>
</dbReference>
<proteinExistence type="inferred from homology"/>
<dbReference type="PANTHER" id="PTHR34039:SF1">
    <property type="entry name" value="UPF0102 PROTEIN YRAN"/>
    <property type="match status" value="1"/>
</dbReference>
<comment type="caution">
    <text evidence="3">The sequence shown here is derived from an EMBL/GenBank/DDBJ whole genome shotgun (WGS) entry which is preliminary data.</text>
</comment>
<reference evidence="3 4" key="1">
    <citation type="submission" date="2018-03" db="EMBL/GenBank/DDBJ databases">
        <title>Genomic Encyclopedia of Archaeal and Bacterial Type Strains, Phase II (KMG-II): from individual species to whole genera.</title>
        <authorList>
            <person name="Goeker M."/>
        </authorList>
    </citation>
    <scope>NUCLEOTIDE SEQUENCE [LARGE SCALE GENOMIC DNA]</scope>
    <source>
        <strain evidence="3 4">DSM 29057</strain>
    </source>
</reference>
<dbReference type="InterPro" id="IPR011856">
    <property type="entry name" value="tRNA_endonuc-like_dom_sf"/>
</dbReference>
<evidence type="ECO:0000313" key="4">
    <source>
        <dbReference type="Proteomes" id="UP000241964"/>
    </source>
</evidence>
<evidence type="ECO:0000256" key="2">
    <source>
        <dbReference type="HAMAP-Rule" id="MF_00048"/>
    </source>
</evidence>
<sequence>MAAHNDLGRWGETSAASFLLEKGFKIIARNYRNWQSEIDLIASKDDMLIFVEVKTRTGTAFGMPEEFVNAAKAKLIMRAAEQYIFDADWDHDVRFDIVSVLILPDGSTDIRHIEDAFSR</sequence>
<dbReference type="HAMAP" id="MF_00048">
    <property type="entry name" value="UPF0102"/>
    <property type="match status" value="1"/>
</dbReference>
<dbReference type="Pfam" id="PF02021">
    <property type="entry name" value="UPF0102"/>
    <property type="match status" value="1"/>
</dbReference>
<dbReference type="GO" id="GO:0003676">
    <property type="term" value="F:nucleic acid binding"/>
    <property type="evidence" value="ECO:0007669"/>
    <property type="project" value="InterPro"/>
</dbReference>
<dbReference type="Proteomes" id="UP000241964">
    <property type="component" value="Unassembled WGS sequence"/>
</dbReference>
<keyword evidence="3" id="KW-0540">Nuclease</keyword>
<dbReference type="CDD" id="cd20736">
    <property type="entry name" value="PoNe_Nuclease"/>
    <property type="match status" value="1"/>
</dbReference>
<keyword evidence="3" id="KW-0378">Hydrolase</keyword>
<evidence type="ECO:0000256" key="1">
    <source>
        <dbReference type="ARBA" id="ARBA00006738"/>
    </source>
</evidence>
<dbReference type="PANTHER" id="PTHR34039">
    <property type="entry name" value="UPF0102 PROTEIN YRAN"/>
    <property type="match status" value="1"/>
</dbReference>
<keyword evidence="3" id="KW-0255">Endonuclease</keyword>
<gene>
    <name evidence="3" type="ORF">CLV60_105397</name>
</gene>
<protein>
    <recommendedName>
        <fullName evidence="2">UPF0102 protein CLV60_105397</fullName>
    </recommendedName>
</protein>
<dbReference type="Gene3D" id="3.40.1350.10">
    <property type="match status" value="1"/>
</dbReference>
<dbReference type="SUPFAM" id="SSF52980">
    <property type="entry name" value="Restriction endonuclease-like"/>
    <property type="match status" value="1"/>
</dbReference>
<dbReference type="NCBIfam" id="NF009154">
    <property type="entry name" value="PRK12497.3-3"/>
    <property type="match status" value="1"/>
</dbReference>
<dbReference type="OrthoDB" id="9802516at2"/>
<dbReference type="InterPro" id="IPR011335">
    <property type="entry name" value="Restrct_endonuc-II-like"/>
</dbReference>
<dbReference type="InterPro" id="IPR003509">
    <property type="entry name" value="UPF0102_YraN-like"/>
</dbReference>
<dbReference type="RefSeq" id="WP_106595811.1">
    <property type="nucleotide sequence ID" value="NZ_PYAS01000005.1"/>
</dbReference>
<dbReference type="EMBL" id="PYAS01000005">
    <property type="protein sequence ID" value="PSL29555.1"/>
    <property type="molecule type" value="Genomic_DNA"/>
</dbReference>
<accession>A0A2P8G6Q6</accession>
<name>A0A2P8G6Q6_9BACT</name>
<comment type="similarity">
    <text evidence="1 2">Belongs to the UPF0102 family.</text>
</comment>